<proteinExistence type="predicted"/>
<feature type="region of interest" description="Disordered" evidence="4">
    <location>
        <begin position="362"/>
        <end position="399"/>
    </location>
</feature>
<dbReference type="GO" id="GO:0004527">
    <property type="term" value="F:exonuclease activity"/>
    <property type="evidence" value="ECO:0007669"/>
    <property type="project" value="UniProtKB-KW"/>
</dbReference>
<dbReference type="RefSeq" id="XP_023434846.1">
    <property type="nucleotide sequence ID" value="XM_023582292.1"/>
</dbReference>
<dbReference type="CDD" id="cd06137">
    <property type="entry name" value="DEDDh_RNase"/>
    <property type="match status" value="1"/>
</dbReference>
<reference evidence="7" key="1">
    <citation type="journal article" date="2013" name="PLoS Pathog.">
        <title>Deciphering the cryptic genome: genome-wide analyses of the rice pathogen Fusarium fujikuroi reveal complex regulation of secondary metabolism and novel metabolites.</title>
        <authorList>
            <person name="Wiemann P."/>
            <person name="Sieber C.M."/>
            <person name="von Bargen K.W."/>
            <person name="Studt L."/>
            <person name="Niehaus E.M."/>
            <person name="Espino J.J."/>
            <person name="Huss K."/>
            <person name="Michielse C.B."/>
            <person name="Albermann S."/>
            <person name="Wagner D."/>
            <person name="Bergner S.V."/>
            <person name="Connolly L.R."/>
            <person name="Fischer A."/>
            <person name="Reuter G."/>
            <person name="Kleigrewe K."/>
            <person name="Bald T."/>
            <person name="Wingfield B.D."/>
            <person name="Ophir R."/>
            <person name="Freeman S."/>
            <person name="Hippler M."/>
            <person name="Smith K.M."/>
            <person name="Brown D.W."/>
            <person name="Proctor R.H."/>
            <person name="Munsterkotter M."/>
            <person name="Freitag M."/>
            <person name="Humpf H.U."/>
            <person name="Guldener U."/>
            <person name="Tudzynski B."/>
        </authorList>
    </citation>
    <scope>NUCLEOTIDE SEQUENCE [LARGE SCALE GENOMIC DNA]</scope>
    <source>
        <strain evidence="7">CBS 195.34 / IMI 58289 / NRRL A-6831</strain>
    </source>
</reference>
<keyword evidence="1" id="KW-0540">Nuclease</keyword>
<evidence type="ECO:0000313" key="7">
    <source>
        <dbReference type="Proteomes" id="UP000016800"/>
    </source>
</evidence>
<evidence type="ECO:0000313" key="6">
    <source>
        <dbReference type="EMBL" id="CCT72768.1"/>
    </source>
</evidence>
<dbReference type="InterPro" id="IPR047021">
    <property type="entry name" value="REXO1/3/4-like"/>
</dbReference>
<sequence length="399" mass="45227">MASKATIVWKSSVDPELTWKGIWPMIDLWLRAYSSRQNLGGLPSGVNSPNCFAFSIPLPSLYKSTKTPQYQMFSSTKVLTQHNKAKHGKLPKTIPVQKQEIKVPIPQPLLEYHFKDPSYRRFPLLNMAVIHDRLILQCHSSQRLKKEGYNMGQENCNNGTKAAIRNKRIRAPNPDPLWPKRKAVALDCEMVWVRNGGREILSISVVDFFSGEVLVYSLVEPQEPIVDWRTHIHGIGPESLSMAMSQGRVLPGWAAARQQLFKHINTETVIVGQSLQHDLKWLRVSHVRIFDTAIVAAEAVSGTDFGFGRRWSLKSLCADLLKLRIRQGPEAHCALEDAMAAREVALWCICYPDKLKQWAKRAHKKSRTERPKEADHKKNGRRKVYHSHDGGEGNVGVPL</sequence>
<dbReference type="AlphaFoldDB" id="S0EK49"/>
<keyword evidence="7" id="KW-1185">Reference proteome</keyword>
<dbReference type="GO" id="GO:0006364">
    <property type="term" value="P:rRNA processing"/>
    <property type="evidence" value="ECO:0007669"/>
    <property type="project" value="TreeGrafter"/>
</dbReference>
<evidence type="ECO:0000256" key="3">
    <source>
        <dbReference type="ARBA" id="ARBA00022839"/>
    </source>
</evidence>
<dbReference type="HOGENOM" id="CLU_690879_0_0_1"/>
<name>S0EK49_GIBF5</name>
<gene>
    <name evidence="6" type="ORF">FFUJ_12660</name>
</gene>
<evidence type="ECO:0000259" key="5">
    <source>
        <dbReference type="SMART" id="SM00479"/>
    </source>
</evidence>
<evidence type="ECO:0000256" key="1">
    <source>
        <dbReference type="ARBA" id="ARBA00022722"/>
    </source>
</evidence>
<evidence type="ECO:0000256" key="2">
    <source>
        <dbReference type="ARBA" id="ARBA00022801"/>
    </source>
</evidence>
<dbReference type="SMART" id="SM00479">
    <property type="entry name" value="EXOIII"/>
    <property type="match status" value="1"/>
</dbReference>
<protein>
    <submittedName>
        <fullName evidence="6">Related to RNA EXonuclease</fullName>
    </submittedName>
</protein>
<organism evidence="6 7">
    <name type="scientific">Gibberella fujikuroi (strain CBS 195.34 / IMI 58289 / NRRL A-6831)</name>
    <name type="common">Bakanae and foot rot disease fungus</name>
    <name type="synonym">Fusarium fujikuroi</name>
    <dbReference type="NCBI Taxonomy" id="1279085"/>
    <lineage>
        <taxon>Eukaryota</taxon>
        <taxon>Fungi</taxon>
        <taxon>Dikarya</taxon>
        <taxon>Ascomycota</taxon>
        <taxon>Pezizomycotina</taxon>
        <taxon>Sordariomycetes</taxon>
        <taxon>Hypocreomycetidae</taxon>
        <taxon>Hypocreales</taxon>
        <taxon>Nectriaceae</taxon>
        <taxon>Fusarium</taxon>
        <taxon>Fusarium fujikuroi species complex</taxon>
    </lineage>
</organism>
<dbReference type="VEuPathDB" id="FungiDB:FFUJ_12660"/>
<dbReference type="SUPFAM" id="SSF53098">
    <property type="entry name" value="Ribonuclease H-like"/>
    <property type="match status" value="1"/>
</dbReference>
<dbReference type="InterPro" id="IPR036397">
    <property type="entry name" value="RNaseH_sf"/>
</dbReference>
<feature type="domain" description="Exonuclease" evidence="5">
    <location>
        <begin position="182"/>
        <end position="354"/>
    </location>
</feature>
<keyword evidence="2" id="KW-0378">Hydrolase</keyword>
<accession>S0EK49</accession>
<dbReference type="STRING" id="1279085.S0EK49"/>
<dbReference type="GO" id="GO:0005634">
    <property type="term" value="C:nucleus"/>
    <property type="evidence" value="ECO:0007669"/>
    <property type="project" value="TreeGrafter"/>
</dbReference>
<dbReference type="PANTHER" id="PTHR12801:SF114">
    <property type="entry name" value="EXONUCLEASE, PUTATIVE (AFU_ORTHOLOGUE AFUA_7G00870)-RELATED"/>
    <property type="match status" value="1"/>
</dbReference>
<feature type="compositionally biased region" description="Basic and acidic residues" evidence="4">
    <location>
        <begin position="368"/>
        <end position="377"/>
    </location>
</feature>
<dbReference type="GO" id="GO:0000027">
    <property type="term" value="P:ribosomal large subunit assembly"/>
    <property type="evidence" value="ECO:0007669"/>
    <property type="project" value="TreeGrafter"/>
</dbReference>
<dbReference type="InterPro" id="IPR012337">
    <property type="entry name" value="RNaseH-like_sf"/>
</dbReference>
<dbReference type="GeneID" id="35406116"/>
<dbReference type="Proteomes" id="UP000016800">
    <property type="component" value="Chromosome VIII"/>
</dbReference>
<dbReference type="EMBL" id="HF679030">
    <property type="protein sequence ID" value="CCT72768.1"/>
    <property type="molecule type" value="Genomic_DNA"/>
</dbReference>
<keyword evidence="3 6" id="KW-0269">Exonuclease</keyword>
<dbReference type="InterPro" id="IPR013520">
    <property type="entry name" value="Ribonucl_H"/>
</dbReference>
<dbReference type="Gene3D" id="3.30.420.10">
    <property type="entry name" value="Ribonuclease H-like superfamily/Ribonuclease H"/>
    <property type="match status" value="1"/>
</dbReference>
<dbReference type="PANTHER" id="PTHR12801">
    <property type="entry name" value="RNA EXONUCLEASE REXO1 / RECO3 FAMILY MEMBER-RELATED"/>
    <property type="match status" value="1"/>
</dbReference>
<dbReference type="Pfam" id="PF00929">
    <property type="entry name" value="RNase_T"/>
    <property type="match status" value="1"/>
</dbReference>
<dbReference type="GO" id="GO:0003676">
    <property type="term" value="F:nucleic acid binding"/>
    <property type="evidence" value="ECO:0007669"/>
    <property type="project" value="InterPro"/>
</dbReference>
<evidence type="ECO:0000256" key="4">
    <source>
        <dbReference type="SAM" id="MobiDB-lite"/>
    </source>
</evidence>